<keyword evidence="5" id="KW-0328">Glycosyltransferase</keyword>
<accession>A0A8S4P188</accession>
<evidence type="ECO:0000256" key="4">
    <source>
        <dbReference type="ARBA" id="ARBA00012557"/>
    </source>
</evidence>
<reference evidence="13" key="1">
    <citation type="submission" date="2022-03" db="EMBL/GenBank/DDBJ databases">
        <authorList>
            <person name="Martin C."/>
        </authorList>
    </citation>
    <scope>NUCLEOTIDE SEQUENCE</scope>
</reference>
<evidence type="ECO:0000313" key="14">
    <source>
        <dbReference type="Proteomes" id="UP000749559"/>
    </source>
</evidence>
<protein>
    <recommendedName>
        <fullName evidence="4">N-acetylgalactosaminide beta-1,3-galactosyltransferase</fullName>
        <ecNumber evidence="4">2.4.1.122</ecNumber>
    </recommendedName>
</protein>
<proteinExistence type="inferred from homology"/>
<feature type="non-terminal residue" evidence="13">
    <location>
        <position position="1"/>
    </location>
</feature>
<evidence type="ECO:0000256" key="7">
    <source>
        <dbReference type="ARBA" id="ARBA00022692"/>
    </source>
</evidence>
<dbReference type="PANTHER" id="PTHR23033:SF14">
    <property type="entry name" value="GLYCOPROTEIN-N-ACETYLGALACTOSAMINE 3-BETA-GALACTOSYLTRANSFERASE 1-RELATED"/>
    <property type="match status" value="1"/>
</dbReference>
<evidence type="ECO:0000256" key="9">
    <source>
        <dbReference type="ARBA" id="ARBA00022968"/>
    </source>
</evidence>
<keyword evidence="8" id="KW-0547">Nucleotide-binding</keyword>
<dbReference type="InterPro" id="IPR026050">
    <property type="entry name" value="C1GALT1/C1GALT1_chp1"/>
</dbReference>
<evidence type="ECO:0000313" key="13">
    <source>
        <dbReference type="EMBL" id="CAH1788040.1"/>
    </source>
</evidence>
<evidence type="ECO:0000256" key="2">
    <source>
        <dbReference type="ARBA" id="ARBA00004922"/>
    </source>
</evidence>
<dbReference type="GO" id="GO:0016263">
    <property type="term" value="F:glycoprotein-N-acetylgalactosamine 3-beta-galactosyltransferase activity"/>
    <property type="evidence" value="ECO:0007669"/>
    <property type="project" value="UniProtKB-EC"/>
</dbReference>
<keyword evidence="9" id="KW-0735">Signal-anchor</keyword>
<evidence type="ECO:0000256" key="11">
    <source>
        <dbReference type="ARBA" id="ARBA00023136"/>
    </source>
</evidence>
<dbReference type="AlphaFoldDB" id="A0A8S4P188"/>
<dbReference type="EC" id="2.4.1.122" evidence="4"/>
<dbReference type="Gene3D" id="3.90.550.50">
    <property type="match status" value="1"/>
</dbReference>
<name>A0A8S4P188_OWEFU</name>
<keyword evidence="10" id="KW-1133">Transmembrane helix</keyword>
<dbReference type="InterPro" id="IPR003378">
    <property type="entry name" value="Fringe-like_glycosylTrfase"/>
</dbReference>
<feature type="domain" description="Fringe-like glycosyltransferase" evidence="12">
    <location>
        <begin position="56"/>
        <end position="174"/>
    </location>
</feature>
<dbReference type="Pfam" id="PF02434">
    <property type="entry name" value="Fringe"/>
    <property type="match status" value="1"/>
</dbReference>
<evidence type="ECO:0000256" key="6">
    <source>
        <dbReference type="ARBA" id="ARBA00022679"/>
    </source>
</evidence>
<sequence>KSGRLISSKRIRMGQYNGTTLRKSRNVTRDLPRKSYKLLCWVLTSPKDLTEITVHIRNTWGKHCDVTLYMSSVTNASFPTIGLGVPEGKRKLAVKSRAAWMYVFKYFLNKADYFLKADSDTFVVIHNLRVFLENHDPAQPEFFGHILYQNGNKNKLFMSGGSGIVVSKEALRRLVQIGMQTIKPDCFPSGWSKSVEIKIGLIHVSRLYSFISFIRFSTTNRLNILHHPLNRLNKNEV</sequence>
<organism evidence="13 14">
    <name type="scientific">Owenia fusiformis</name>
    <name type="common">Polychaete worm</name>
    <dbReference type="NCBI Taxonomy" id="6347"/>
    <lineage>
        <taxon>Eukaryota</taxon>
        <taxon>Metazoa</taxon>
        <taxon>Spiralia</taxon>
        <taxon>Lophotrochozoa</taxon>
        <taxon>Annelida</taxon>
        <taxon>Polychaeta</taxon>
        <taxon>Sedentaria</taxon>
        <taxon>Canalipalpata</taxon>
        <taxon>Sabellida</taxon>
        <taxon>Oweniida</taxon>
        <taxon>Oweniidae</taxon>
        <taxon>Owenia</taxon>
    </lineage>
</organism>
<dbReference type="OrthoDB" id="414175at2759"/>
<comment type="pathway">
    <text evidence="2">Protein modification; protein glycosylation.</text>
</comment>
<dbReference type="Proteomes" id="UP000749559">
    <property type="component" value="Unassembled WGS sequence"/>
</dbReference>
<evidence type="ECO:0000256" key="10">
    <source>
        <dbReference type="ARBA" id="ARBA00022989"/>
    </source>
</evidence>
<comment type="subcellular location">
    <subcellularLocation>
        <location evidence="1">Membrane</location>
        <topology evidence="1">Single-pass type II membrane protein</topology>
    </subcellularLocation>
</comment>
<evidence type="ECO:0000256" key="5">
    <source>
        <dbReference type="ARBA" id="ARBA00022676"/>
    </source>
</evidence>
<evidence type="ECO:0000256" key="3">
    <source>
        <dbReference type="ARBA" id="ARBA00006462"/>
    </source>
</evidence>
<evidence type="ECO:0000256" key="8">
    <source>
        <dbReference type="ARBA" id="ARBA00022741"/>
    </source>
</evidence>
<evidence type="ECO:0000256" key="1">
    <source>
        <dbReference type="ARBA" id="ARBA00004606"/>
    </source>
</evidence>
<dbReference type="EMBL" id="CAIIXF020000007">
    <property type="protein sequence ID" value="CAH1788040.1"/>
    <property type="molecule type" value="Genomic_DNA"/>
</dbReference>
<dbReference type="GO" id="GO:0016020">
    <property type="term" value="C:membrane"/>
    <property type="evidence" value="ECO:0007669"/>
    <property type="project" value="UniProtKB-SubCell"/>
</dbReference>
<dbReference type="GO" id="GO:0000166">
    <property type="term" value="F:nucleotide binding"/>
    <property type="evidence" value="ECO:0007669"/>
    <property type="project" value="UniProtKB-KW"/>
</dbReference>
<keyword evidence="11" id="KW-0472">Membrane</keyword>
<comment type="similarity">
    <text evidence="3">Belongs to the glycosyltransferase 31 family. Beta3-Gal-T subfamily.</text>
</comment>
<keyword evidence="7" id="KW-0812">Transmembrane</keyword>
<gene>
    <name evidence="13" type="ORF">OFUS_LOCUS13645</name>
</gene>
<keyword evidence="14" id="KW-1185">Reference proteome</keyword>
<comment type="caution">
    <text evidence="13">The sequence shown here is derived from an EMBL/GenBank/DDBJ whole genome shotgun (WGS) entry which is preliminary data.</text>
</comment>
<keyword evidence="6" id="KW-0808">Transferase</keyword>
<dbReference type="PANTHER" id="PTHR23033">
    <property type="entry name" value="BETA1,3-GALACTOSYLTRANSFERASE"/>
    <property type="match status" value="1"/>
</dbReference>
<evidence type="ECO:0000259" key="12">
    <source>
        <dbReference type="Pfam" id="PF02434"/>
    </source>
</evidence>